<keyword evidence="4" id="KW-0804">Transcription</keyword>
<dbReference type="PANTHER" id="PTHR30537">
    <property type="entry name" value="HTH-TYPE TRANSCRIPTIONAL REGULATOR"/>
    <property type="match status" value="1"/>
</dbReference>
<dbReference type="InterPro" id="IPR005119">
    <property type="entry name" value="LysR_subst-bd"/>
</dbReference>
<keyword evidence="7" id="KW-1185">Reference proteome</keyword>
<dbReference type="Pfam" id="PF03466">
    <property type="entry name" value="LysR_substrate"/>
    <property type="match status" value="1"/>
</dbReference>
<dbReference type="Pfam" id="PF00126">
    <property type="entry name" value="HTH_1"/>
    <property type="match status" value="1"/>
</dbReference>
<evidence type="ECO:0000256" key="2">
    <source>
        <dbReference type="ARBA" id="ARBA00023015"/>
    </source>
</evidence>
<comment type="caution">
    <text evidence="6">The sequence shown here is derived from an EMBL/GenBank/DDBJ whole genome shotgun (WGS) entry which is preliminary data.</text>
</comment>
<proteinExistence type="inferred from homology"/>
<dbReference type="PRINTS" id="PR00039">
    <property type="entry name" value="HTHLYSR"/>
</dbReference>
<evidence type="ECO:0000256" key="1">
    <source>
        <dbReference type="ARBA" id="ARBA00009437"/>
    </source>
</evidence>
<dbReference type="GO" id="GO:0043565">
    <property type="term" value="F:sequence-specific DNA binding"/>
    <property type="evidence" value="ECO:0007669"/>
    <property type="project" value="TreeGrafter"/>
</dbReference>
<keyword evidence="2" id="KW-0805">Transcription regulation</keyword>
<dbReference type="InterPro" id="IPR058163">
    <property type="entry name" value="LysR-type_TF_proteobact-type"/>
</dbReference>
<accession>A0A963YXM2</accession>
<dbReference type="GO" id="GO:0006351">
    <property type="term" value="P:DNA-templated transcription"/>
    <property type="evidence" value="ECO:0007669"/>
    <property type="project" value="TreeGrafter"/>
</dbReference>
<dbReference type="PANTHER" id="PTHR30537:SF72">
    <property type="entry name" value="LYSR FAMILY TRANSCRIPTIONAL REGULATOR"/>
    <property type="match status" value="1"/>
</dbReference>
<evidence type="ECO:0000256" key="4">
    <source>
        <dbReference type="ARBA" id="ARBA00023163"/>
    </source>
</evidence>
<comment type="similarity">
    <text evidence="1">Belongs to the LysR transcriptional regulatory family.</text>
</comment>
<dbReference type="InterPro" id="IPR000847">
    <property type="entry name" value="LysR_HTH_N"/>
</dbReference>
<protein>
    <submittedName>
        <fullName evidence="6">LysR family transcriptional regulator</fullName>
    </submittedName>
</protein>
<dbReference type="AlphaFoldDB" id="A0A963YXM2"/>
<dbReference type="SUPFAM" id="SSF46785">
    <property type="entry name" value="Winged helix' DNA-binding domain"/>
    <property type="match status" value="1"/>
</dbReference>
<keyword evidence="3" id="KW-0238">DNA-binding</keyword>
<reference evidence="6" key="1">
    <citation type="journal article" date="2021" name="Microorganisms">
        <title>Acidisoma silvae sp. nov. and Acidisomacellulosilytica sp. nov., Two Acidophilic Bacteria Isolated from Decaying Wood, Hydrolyzing Cellulose and Producing Poly-3-hydroxybutyrate.</title>
        <authorList>
            <person name="Mieszkin S."/>
            <person name="Pouder E."/>
            <person name="Uroz S."/>
            <person name="Simon-Colin C."/>
            <person name="Alain K."/>
        </authorList>
    </citation>
    <scope>NUCLEOTIDE SEQUENCE</scope>
    <source>
        <strain evidence="6">HW T2.11</strain>
    </source>
</reference>
<dbReference type="CDD" id="cd08422">
    <property type="entry name" value="PBP2_CrgA_like"/>
    <property type="match status" value="1"/>
</dbReference>
<dbReference type="PROSITE" id="PS50931">
    <property type="entry name" value="HTH_LYSR"/>
    <property type="match status" value="1"/>
</dbReference>
<dbReference type="FunFam" id="1.10.10.10:FF:000001">
    <property type="entry name" value="LysR family transcriptional regulator"/>
    <property type="match status" value="1"/>
</dbReference>
<dbReference type="RefSeq" id="WP_227323863.1">
    <property type="nucleotide sequence ID" value="NZ_JAESVB010000027.1"/>
</dbReference>
<dbReference type="Gene3D" id="1.10.10.10">
    <property type="entry name" value="Winged helix-like DNA-binding domain superfamily/Winged helix DNA-binding domain"/>
    <property type="match status" value="1"/>
</dbReference>
<evidence type="ECO:0000259" key="5">
    <source>
        <dbReference type="PROSITE" id="PS50931"/>
    </source>
</evidence>
<evidence type="ECO:0000313" key="7">
    <source>
        <dbReference type="Proteomes" id="UP000708298"/>
    </source>
</evidence>
<evidence type="ECO:0000256" key="3">
    <source>
        <dbReference type="ARBA" id="ARBA00023125"/>
    </source>
</evidence>
<reference evidence="6" key="2">
    <citation type="submission" date="2021-01" db="EMBL/GenBank/DDBJ databases">
        <authorList>
            <person name="Mieszkin S."/>
            <person name="Pouder E."/>
            <person name="Alain K."/>
        </authorList>
    </citation>
    <scope>NUCLEOTIDE SEQUENCE</scope>
    <source>
        <strain evidence="6">HW T2.11</strain>
    </source>
</reference>
<dbReference type="EMBL" id="JAESVB010000027">
    <property type="protein sequence ID" value="MCB8878217.1"/>
    <property type="molecule type" value="Genomic_DNA"/>
</dbReference>
<gene>
    <name evidence="6" type="ORF">ASILVAE211_23740</name>
</gene>
<dbReference type="SUPFAM" id="SSF53850">
    <property type="entry name" value="Periplasmic binding protein-like II"/>
    <property type="match status" value="1"/>
</dbReference>
<dbReference type="Proteomes" id="UP000708298">
    <property type="component" value="Unassembled WGS sequence"/>
</dbReference>
<name>A0A963YXM2_9PROT</name>
<dbReference type="Gene3D" id="3.40.190.290">
    <property type="match status" value="1"/>
</dbReference>
<dbReference type="InterPro" id="IPR036388">
    <property type="entry name" value="WH-like_DNA-bd_sf"/>
</dbReference>
<feature type="domain" description="HTH lysR-type" evidence="5">
    <location>
        <begin position="1"/>
        <end position="59"/>
    </location>
</feature>
<organism evidence="6 7">
    <name type="scientific">Acidisoma silvae</name>
    <dbReference type="NCBI Taxonomy" id="2802396"/>
    <lineage>
        <taxon>Bacteria</taxon>
        <taxon>Pseudomonadati</taxon>
        <taxon>Pseudomonadota</taxon>
        <taxon>Alphaproteobacteria</taxon>
        <taxon>Acetobacterales</taxon>
        <taxon>Acidocellaceae</taxon>
        <taxon>Acidisoma</taxon>
    </lineage>
</organism>
<dbReference type="GO" id="GO:0003700">
    <property type="term" value="F:DNA-binding transcription factor activity"/>
    <property type="evidence" value="ECO:0007669"/>
    <property type="project" value="InterPro"/>
</dbReference>
<sequence>METLANLESFVRSAEARSFSGAARRLSLTPAAVSRNVAVLERNLGIRLFQRSTRRLVLTEAGEHFLTSIGDTLETLRTAISQASGHAEDPAGTLKISMSMSLGLNYILPVLPGFLLHYPAVRVDWHFDSRQVDLTAEGFDAAVGGGFDLASSMIARTLAPAHIIAVASPAFVERQMPLRRPSDLASLNGISMRSTTTGRIRHWTMRNADGEEQPARLKEAITFNDAEPIVRAAIAGMGVALLAVPDVLAHIERGELVRLLPDWHADAGNISLYYPNKVLQPRKTTAFTEYLIDHFRRERLAARFAGNIQQGIS</sequence>
<dbReference type="InterPro" id="IPR036390">
    <property type="entry name" value="WH_DNA-bd_sf"/>
</dbReference>
<evidence type="ECO:0000313" key="6">
    <source>
        <dbReference type="EMBL" id="MCB8878217.1"/>
    </source>
</evidence>